<dbReference type="GO" id="GO:0004190">
    <property type="term" value="F:aspartic-type endopeptidase activity"/>
    <property type="evidence" value="ECO:0007669"/>
    <property type="project" value="InterPro"/>
</dbReference>
<evidence type="ECO:0000259" key="3">
    <source>
        <dbReference type="Pfam" id="PF01478"/>
    </source>
</evidence>
<feature type="domain" description="Prepilin type IV endopeptidase peptidase" evidence="3">
    <location>
        <begin position="112"/>
        <end position="218"/>
    </location>
</feature>
<name>A0A934KIT6_9BACT</name>
<organism evidence="4 5">
    <name type="scientific">Candidatus Amunia macphersoniae</name>
    <dbReference type="NCBI Taxonomy" id="3127014"/>
    <lineage>
        <taxon>Bacteria</taxon>
        <taxon>Bacillati</taxon>
        <taxon>Candidatus Dormiibacterota</taxon>
        <taxon>Candidatus Dormibacteria</taxon>
        <taxon>Candidatus Aeolococcales</taxon>
        <taxon>Candidatus Aeolococcaceae</taxon>
        <taxon>Candidatus Amunia</taxon>
    </lineage>
</organism>
<feature type="transmembrane region" description="Helical" evidence="2">
    <location>
        <begin position="132"/>
        <end position="165"/>
    </location>
</feature>
<protein>
    <submittedName>
        <fullName evidence="4">Prepilin peptidase</fullName>
    </submittedName>
</protein>
<proteinExistence type="inferred from homology"/>
<feature type="transmembrane region" description="Helical" evidence="2">
    <location>
        <begin position="232"/>
        <end position="249"/>
    </location>
</feature>
<dbReference type="GO" id="GO:0005886">
    <property type="term" value="C:plasma membrane"/>
    <property type="evidence" value="ECO:0007669"/>
    <property type="project" value="TreeGrafter"/>
</dbReference>
<evidence type="ECO:0000256" key="2">
    <source>
        <dbReference type="SAM" id="Phobius"/>
    </source>
</evidence>
<dbReference type="EMBL" id="JAEKNN010000058">
    <property type="protein sequence ID" value="MBJ7610226.1"/>
    <property type="molecule type" value="Genomic_DNA"/>
</dbReference>
<feature type="transmembrane region" description="Helical" evidence="2">
    <location>
        <begin position="201"/>
        <end position="223"/>
    </location>
</feature>
<gene>
    <name evidence="4" type="ORF">JF887_12465</name>
</gene>
<dbReference type="PANTHER" id="PTHR30487">
    <property type="entry name" value="TYPE 4 PREPILIN-LIKE PROTEINS LEADER PEPTIDE-PROCESSING ENZYME"/>
    <property type="match status" value="1"/>
</dbReference>
<accession>A0A934KIT6</accession>
<feature type="transmembrane region" description="Helical" evidence="2">
    <location>
        <begin position="77"/>
        <end position="96"/>
    </location>
</feature>
<feature type="transmembrane region" description="Helical" evidence="2">
    <location>
        <begin position="103"/>
        <end position="120"/>
    </location>
</feature>
<dbReference type="Pfam" id="PF01478">
    <property type="entry name" value="Peptidase_A24"/>
    <property type="match status" value="1"/>
</dbReference>
<reference evidence="4 5" key="1">
    <citation type="submission" date="2020-10" db="EMBL/GenBank/DDBJ databases">
        <title>Ca. Dormibacterota MAGs.</title>
        <authorList>
            <person name="Montgomery K."/>
        </authorList>
    </citation>
    <scope>NUCLEOTIDE SEQUENCE [LARGE SCALE GENOMIC DNA]</scope>
    <source>
        <strain evidence="4">Mitchell_Peninsula_5</strain>
    </source>
</reference>
<dbReference type="AlphaFoldDB" id="A0A934KIT6"/>
<keyword evidence="2" id="KW-0812">Transmembrane</keyword>
<dbReference type="InterPro" id="IPR000045">
    <property type="entry name" value="Prepilin_IV_endopep_pep"/>
</dbReference>
<comment type="similarity">
    <text evidence="1">Belongs to the peptidase A24 family.</text>
</comment>
<dbReference type="Gene3D" id="1.20.120.1220">
    <property type="match status" value="1"/>
</dbReference>
<dbReference type="GO" id="GO:0006465">
    <property type="term" value="P:signal peptide processing"/>
    <property type="evidence" value="ECO:0007669"/>
    <property type="project" value="TreeGrafter"/>
</dbReference>
<evidence type="ECO:0000313" key="5">
    <source>
        <dbReference type="Proteomes" id="UP000614410"/>
    </source>
</evidence>
<sequence>MSAVAAAVAAPVGAVVGLGAGWLSVVLERIEGLEVEDREDREAYERELAEATSAAVAAGEEAPVTEPWPVETYGWSWIERILCPLLAAIGFAVFAAHEGLGRGLVIHLLWVAVFVQIVGFDVKHRLILNRVTYPTIVVALALSVLSPGLTIWSAVAGGIAVWLFFWIQNLVSRGSIGLGDAKLGALLGATCGISLDYDHIGAVYAVIYAVFLGGAVALLLLVLRLRSLKDPIPYGPFLCAGAALILYQGP</sequence>
<evidence type="ECO:0000256" key="1">
    <source>
        <dbReference type="ARBA" id="ARBA00005801"/>
    </source>
</evidence>
<keyword evidence="2" id="KW-1133">Transmembrane helix</keyword>
<evidence type="ECO:0000313" key="4">
    <source>
        <dbReference type="EMBL" id="MBJ7610226.1"/>
    </source>
</evidence>
<dbReference type="InterPro" id="IPR050882">
    <property type="entry name" value="Prepilin_peptidase/N-MTase"/>
</dbReference>
<dbReference type="Proteomes" id="UP000614410">
    <property type="component" value="Unassembled WGS sequence"/>
</dbReference>
<dbReference type="PANTHER" id="PTHR30487:SF0">
    <property type="entry name" value="PREPILIN LEADER PEPTIDASE_N-METHYLTRANSFERASE-RELATED"/>
    <property type="match status" value="1"/>
</dbReference>
<keyword evidence="2" id="KW-0472">Membrane</keyword>
<comment type="caution">
    <text evidence="4">The sequence shown here is derived from an EMBL/GenBank/DDBJ whole genome shotgun (WGS) entry which is preliminary data.</text>
</comment>